<reference evidence="1 3" key="1">
    <citation type="submission" date="2022-05" db="EMBL/GenBank/DDBJ databases">
        <authorList>
            <consortium name="Genoscope - CEA"/>
            <person name="William W."/>
        </authorList>
    </citation>
    <scope>NUCLEOTIDE SEQUENCE [LARGE SCALE GENOMIC DNA]</scope>
</reference>
<accession>A0AAU9WU00</accession>
<keyword evidence="3" id="KW-1185">Reference proteome</keyword>
<gene>
    <name evidence="1" type="ORF">PMEA_00012198</name>
    <name evidence="2" type="ORF">PMEA_00012203</name>
</gene>
<evidence type="ECO:0000313" key="3">
    <source>
        <dbReference type="Proteomes" id="UP001159428"/>
    </source>
</evidence>
<name>A0AAU9WU00_9CNID</name>
<dbReference type="EMBL" id="CALNXJ010000021">
    <property type="protein sequence ID" value="CAH3125631.1"/>
    <property type="molecule type" value="Genomic_DNA"/>
</dbReference>
<comment type="caution">
    <text evidence="1">The sequence shown here is derived from an EMBL/GenBank/DDBJ whole genome shotgun (WGS) entry which is preliminary data.</text>
</comment>
<protein>
    <recommendedName>
        <fullName evidence="4">Reverse transcriptase domain-containing protein</fullName>
    </recommendedName>
</protein>
<dbReference type="EMBL" id="CALNXJ010000021">
    <property type="protein sequence ID" value="CAH3125643.1"/>
    <property type="molecule type" value="Genomic_DNA"/>
</dbReference>
<evidence type="ECO:0000313" key="1">
    <source>
        <dbReference type="EMBL" id="CAH3125631.1"/>
    </source>
</evidence>
<dbReference type="AlphaFoldDB" id="A0AAU9WU00"/>
<sequence>MNDVSYAMDECTVFTYADDTQLFKSAKNIDQLAISADLKRIDTYRAFIAPHFNYCSESWHHCGRRGSGKLEKVSERALRFVTRDKSTTYETLLKQLNLLSPFNQRIVEMATGVYKAIHGY</sequence>
<proteinExistence type="predicted"/>
<dbReference type="Proteomes" id="UP001159428">
    <property type="component" value="Unassembled WGS sequence"/>
</dbReference>
<evidence type="ECO:0008006" key="4">
    <source>
        <dbReference type="Google" id="ProtNLM"/>
    </source>
</evidence>
<evidence type="ECO:0000313" key="2">
    <source>
        <dbReference type="EMBL" id="CAH3125643.1"/>
    </source>
</evidence>
<organism evidence="1 3">
    <name type="scientific">Pocillopora meandrina</name>
    <dbReference type="NCBI Taxonomy" id="46732"/>
    <lineage>
        <taxon>Eukaryota</taxon>
        <taxon>Metazoa</taxon>
        <taxon>Cnidaria</taxon>
        <taxon>Anthozoa</taxon>
        <taxon>Hexacorallia</taxon>
        <taxon>Scleractinia</taxon>
        <taxon>Astrocoeniina</taxon>
        <taxon>Pocilloporidae</taxon>
        <taxon>Pocillopora</taxon>
    </lineage>
</organism>